<evidence type="ECO:0000313" key="3">
    <source>
        <dbReference type="EMBL" id="KAF8876198.1"/>
    </source>
</evidence>
<keyword evidence="2" id="KW-0067">ATP-binding</keyword>
<keyword evidence="1" id="KW-0547">Nucleotide-binding</keyword>
<name>A0A9P5N9X6_GYMJU</name>
<dbReference type="GO" id="GO:0005524">
    <property type="term" value="F:ATP binding"/>
    <property type="evidence" value="ECO:0007669"/>
    <property type="project" value="UniProtKB-KW"/>
</dbReference>
<dbReference type="AlphaFoldDB" id="A0A9P5N9X6"/>
<accession>A0A9P5N9X6</accession>
<dbReference type="Gene3D" id="3.40.50.300">
    <property type="entry name" value="P-loop containing nucleotide triphosphate hydrolases"/>
    <property type="match status" value="1"/>
</dbReference>
<dbReference type="PANTHER" id="PTHR24223">
    <property type="entry name" value="ATP-BINDING CASSETTE SUB-FAMILY C"/>
    <property type="match status" value="1"/>
</dbReference>
<organism evidence="3 4">
    <name type="scientific">Gymnopilus junonius</name>
    <name type="common">Spectacular rustgill mushroom</name>
    <name type="synonym">Gymnopilus spectabilis subsp. junonius</name>
    <dbReference type="NCBI Taxonomy" id="109634"/>
    <lineage>
        <taxon>Eukaryota</taxon>
        <taxon>Fungi</taxon>
        <taxon>Dikarya</taxon>
        <taxon>Basidiomycota</taxon>
        <taxon>Agaricomycotina</taxon>
        <taxon>Agaricomycetes</taxon>
        <taxon>Agaricomycetidae</taxon>
        <taxon>Agaricales</taxon>
        <taxon>Agaricineae</taxon>
        <taxon>Hymenogastraceae</taxon>
        <taxon>Gymnopilus</taxon>
    </lineage>
</organism>
<comment type="caution">
    <text evidence="3">The sequence shown here is derived from an EMBL/GenBank/DDBJ whole genome shotgun (WGS) entry which is preliminary data.</text>
</comment>
<dbReference type="InterPro" id="IPR050173">
    <property type="entry name" value="ABC_transporter_C-like"/>
</dbReference>
<dbReference type="EMBL" id="JADNYJ010000185">
    <property type="protein sequence ID" value="KAF8876198.1"/>
    <property type="molecule type" value="Genomic_DNA"/>
</dbReference>
<evidence type="ECO:0000256" key="1">
    <source>
        <dbReference type="ARBA" id="ARBA00022741"/>
    </source>
</evidence>
<gene>
    <name evidence="3" type="ORF">CPB84DRAFT_1795929</name>
</gene>
<dbReference type="Proteomes" id="UP000724874">
    <property type="component" value="Unassembled WGS sequence"/>
</dbReference>
<dbReference type="GO" id="GO:0042626">
    <property type="term" value="F:ATPase-coupled transmembrane transporter activity"/>
    <property type="evidence" value="ECO:0007669"/>
    <property type="project" value="TreeGrafter"/>
</dbReference>
<protein>
    <submittedName>
        <fullName evidence="3">Uncharacterized protein</fullName>
    </submittedName>
</protein>
<keyword evidence="4" id="KW-1185">Reference proteome</keyword>
<dbReference type="InterPro" id="IPR027417">
    <property type="entry name" value="P-loop_NTPase"/>
</dbReference>
<evidence type="ECO:0000256" key="2">
    <source>
        <dbReference type="ARBA" id="ARBA00022840"/>
    </source>
</evidence>
<proteinExistence type="predicted"/>
<dbReference type="SUPFAM" id="SSF52540">
    <property type="entry name" value="P-loop containing nucleoside triphosphate hydrolases"/>
    <property type="match status" value="1"/>
</dbReference>
<reference evidence="3" key="1">
    <citation type="submission" date="2020-11" db="EMBL/GenBank/DDBJ databases">
        <authorList>
            <consortium name="DOE Joint Genome Institute"/>
            <person name="Ahrendt S."/>
            <person name="Riley R."/>
            <person name="Andreopoulos W."/>
            <person name="LaButti K."/>
            <person name="Pangilinan J."/>
            <person name="Ruiz-duenas F.J."/>
            <person name="Barrasa J.M."/>
            <person name="Sanchez-Garcia M."/>
            <person name="Camarero S."/>
            <person name="Miyauchi S."/>
            <person name="Serrano A."/>
            <person name="Linde D."/>
            <person name="Babiker R."/>
            <person name="Drula E."/>
            <person name="Ayuso-Fernandez I."/>
            <person name="Pacheco R."/>
            <person name="Padilla G."/>
            <person name="Ferreira P."/>
            <person name="Barriuso J."/>
            <person name="Kellner H."/>
            <person name="Castanera R."/>
            <person name="Alfaro M."/>
            <person name="Ramirez L."/>
            <person name="Pisabarro A.G."/>
            <person name="Kuo A."/>
            <person name="Tritt A."/>
            <person name="Lipzen A."/>
            <person name="He G."/>
            <person name="Yan M."/>
            <person name="Ng V."/>
            <person name="Cullen D."/>
            <person name="Martin F."/>
            <person name="Rosso M.-N."/>
            <person name="Henrissat B."/>
            <person name="Hibbett D."/>
            <person name="Martinez A.T."/>
            <person name="Grigoriev I.V."/>
        </authorList>
    </citation>
    <scope>NUCLEOTIDE SEQUENCE</scope>
    <source>
        <strain evidence="3">AH 44721</strain>
    </source>
</reference>
<dbReference type="OrthoDB" id="6500128at2759"/>
<sequence length="81" mass="9098">MSGSLRVEKLSARYSQTGPRVLHDLSNSVWEKDWCRTGTGKSLLTLALLRCIFTEGTVWYDGLETSQVNLDVLRSNITIIP</sequence>
<dbReference type="GO" id="GO:0016020">
    <property type="term" value="C:membrane"/>
    <property type="evidence" value="ECO:0007669"/>
    <property type="project" value="TreeGrafter"/>
</dbReference>
<evidence type="ECO:0000313" key="4">
    <source>
        <dbReference type="Proteomes" id="UP000724874"/>
    </source>
</evidence>
<dbReference type="PANTHER" id="PTHR24223:SF356">
    <property type="entry name" value="ATP-BINDING CASSETTE TRANSPORTER ABC4"/>
    <property type="match status" value="1"/>
</dbReference>